<evidence type="ECO:0000313" key="3">
    <source>
        <dbReference type="EMBL" id="SFO49975.1"/>
    </source>
</evidence>
<protein>
    <submittedName>
        <fullName evidence="3">Aa3 type cytochrome c oxidase subunit IV</fullName>
    </submittedName>
</protein>
<dbReference type="EMBL" id="FOVR01000007">
    <property type="protein sequence ID" value="SFO49975.1"/>
    <property type="molecule type" value="Genomic_DNA"/>
</dbReference>
<evidence type="ECO:0000313" key="4">
    <source>
        <dbReference type="Proteomes" id="UP000199236"/>
    </source>
</evidence>
<evidence type="ECO:0000256" key="1">
    <source>
        <dbReference type="SAM" id="Phobius"/>
    </source>
</evidence>
<accession>A0A1I5HNV2</accession>
<dbReference type="Pfam" id="PF07835">
    <property type="entry name" value="COX4_pro_2"/>
    <property type="match status" value="1"/>
</dbReference>
<gene>
    <name evidence="3" type="ORF">SAMN04488056_10736</name>
</gene>
<name>A0A1I5HNV2_9HYPH</name>
<proteinExistence type="predicted"/>
<feature type="transmembrane region" description="Helical" evidence="1">
    <location>
        <begin position="21"/>
        <end position="43"/>
    </location>
</feature>
<dbReference type="InterPro" id="IPR012422">
    <property type="entry name" value="Cyt_c_oxidase_su4_bac-aa3"/>
</dbReference>
<organism evidence="3 4">
    <name type="scientific">Cohaesibacter marisflavi</name>
    <dbReference type="NCBI Taxonomy" id="655353"/>
    <lineage>
        <taxon>Bacteria</taxon>
        <taxon>Pseudomonadati</taxon>
        <taxon>Pseudomonadota</taxon>
        <taxon>Alphaproteobacteria</taxon>
        <taxon>Hyphomicrobiales</taxon>
        <taxon>Cohaesibacteraceae</taxon>
    </lineage>
</organism>
<dbReference type="Proteomes" id="UP000199236">
    <property type="component" value="Unassembled WGS sequence"/>
</dbReference>
<reference evidence="3 4" key="1">
    <citation type="submission" date="2016-10" db="EMBL/GenBank/DDBJ databases">
        <authorList>
            <person name="de Groot N.N."/>
        </authorList>
    </citation>
    <scope>NUCLEOTIDE SEQUENCE [LARGE SCALE GENOMIC DNA]</scope>
    <source>
        <strain evidence="3 4">CGMCC 1.9157</strain>
    </source>
</reference>
<dbReference type="STRING" id="655353.SAMN04488056_10736"/>
<keyword evidence="4" id="KW-1185">Reference proteome</keyword>
<keyword evidence="1" id="KW-0812">Transmembrane</keyword>
<evidence type="ECO:0000259" key="2">
    <source>
        <dbReference type="Pfam" id="PF07835"/>
    </source>
</evidence>
<dbReference type="SUPFAM" id="SSF81469">
    <property type="entry name" value="Bacterial aa3 type cytochrome c oxidase subunit IV"/>
    <property type="match status" value="1"/>
</dbReference>
<sequence>MNDQTNKIMDYPEHYRTYDRFIGLVKYGTILSVGVVLLMAITLL</sequence>
<feature type="domain" description="Cytochrome c oxidase subunit IV bacterial aa3 type" evidence="2">
    <location>
        <begin position="9"/>
        <end position="43"/>
    </location>
</feature>
<dbReference type="RefSeq" id="WP_090073222.1">
    <property type="nucleotide sequence ID" value="NZ_FOVR01000007.1"/>
</dbReference>
<dbReference type="AlphaFoldDB" id="A0A1I5HNV2"/>
<dbReference type="OrthoDB" id="9812071at2"/>
<keyword evidence="1" id="KW-1133">Transmembrane helix</keyword>
<dbReference type="InterPro" id="IPR036596">
    <property type="entry name" value="Cyt-C_aa3_sf"/>
</dbReference>
<dbReference type="Gene3D" id="1.20.5.160">
    <property type="entry name" value="Bacterial aa3 type cytochrome c oxidase subunit IV"/>
    <property type="match status" value="1"/>
</dbReference>
<keyword evidence="1" id="KW-0472">Membrane</keyword>